<feature type="domain" description="Aminoacyl-transfer RNA synthetases class-II family profile" evidence="11">
    <location>
        <begin position="30"/>
        <end position="375"/>
    </location>
</feature>
<reference evidence="12 13" key="1">
    <citation type="submission" date="2014-12" db="EMBL/GenBank/DDBJ databases">
        <title>Genomes of Geoalkalibacter ferrihydriticus and Geoalkalibacter subterraneus, two haloalkaliphilic metal-reducing members of the Geobacteraceae.</title>
        <authorList>
            <person name="Badalamenti J.P."/>
            <person name="Torres C.I."/>
            <person name="Krajmalnik-Brown R."/>
            <person name="Bond D.R."/>
        </authorList>
    </citation>
    <scope>NUCLEOTIDE SEQUENCE [LARGE SCALE GENOMIC DNA]</scope>
    <source>
        <strain evidence="12 13">DSM 17813</strain>
    </source>
</reference>
<dbReference type="UniPathway" id="UPA00031">
    <property type="reaction ID" value="UER00006"/>
</dbReference>
<gene>
    <name evidence="9" type="primary">hisZ</name>
    <name evidence="12" type="ORF">GFER_12940</name>
</gene>
<evidence type="ECO:0000313" key="13">
    <source>
        <dbReference type="Proteomes" id="UP000035068"/>
    </source>
</evidence>
<sequence>MKLPSAVPENMLPRGVKDFLPVKAAKIEYLKHTLLDVFAQWGFRPVMPPSLEYLHVLEKALGAGLRERTFRFDDRQGGHLVAIPPDITPQVARIVATRMRDFPLPLRLCYAGRVMRHAEQQTGKDREILQAGAELIGLQSPEADAEMIAMAVEGLNALGARKFTVDIGQVEFFRGVMEGLSLSGNLAQDVENAIGHKDSSGLQALLAEAPISAQAREEISILPRLFGGREVLDRAASVVRNERSRRALDNLARVLDILAVYGVEDHVTIDLGEIRGLDYHTGVTFQGFLPGLGRAVCSGGRYDNLTARYGFPAPATGFAFNILNLLFALEGELDERTRRSTDVLIFQSGDDKVLAQRLARLLRAAGFSAARDIYPRELDETLEYARKMSFRFVMTLGREGEDVRIIRTADGISLQADLQDILAGDFAFLTD</sequence>
<evidence type="ECO:0000256" key="6">
    <source>
        <dbReference type="ARBA" id="ARBA00020397"/>
    </source>
</evidence>
<dbReference type="InterPro" id="IPR006195">
    <property type="entry name" value="aa-tRNA-synth_II"/>
</dbReference>
<evidence type="ECO:0000256" key="7">
    <source>
        <dbReference type="ARBA" id="ARBA00022490"/>
    </source>
</evidence>
<dbReference type="SUPFAM" id="SSF55681">
    <property type="entry name" value="Class II aaRS and biotin synthetases"/>
    <property type="match status" value="1"/>
</dbReference>
<feature type="binding site" evidence="10">
    <location>
        <position position="134"/>
    </location>
    <ligand>
        <name>L-histidine</name>
        <dbReference type="ChEBI" id="CHEBI:57595"/>
    </ligand>
</feature>
<keyword evidence="12" id="KW-0808">Transferase</keyword>
<dbReference type="PANTHER" id="PTHR43707">
    <property type="entry name" value="HISTIDYL-TRNA SYNTHETASE"/>
    <property type="match status" value="1"/>
</dbReference>
<dbReference type="HAMAP" id="MF_00125">
    <property type="entry name" value="HisZ"/>
    <property type="match status" value="1"/>
</dbReference>
<dbReference type="PROSITE" id="PS50862">
    <property type="entry name" value="AA_TRNA_LIGASE_II"/>
    <property type="match status" value="1"/>
</dbReference>
<dbReference type="Proteomes" id="UP000035068">
    <property type="component" value="Unassembled WGS sequence"/>
</dbReference>
<feature type="binding site" evidence="10">
    <location>
        <begin position="86"/>
        <end position="88"/>
    </location>
    <ligand>
        <name>L-histidine</name>
        <dbReference type="ChEBI" id="CHEBI:57595"/>
    </ligand>
</feature>
<evidence type="ECO:0000259" key="11">
    <source>
        <dbReference type="PROSITE" id="PS50862"/>
    </source>
</evidence>
<dbReference type="GO" id="GO:0005737">
    <property type="term" value="C:cytoplasm"/>
    <property type="evidence" value="ECO:0007669"/>
    <property type="project" value="UniProtKB-SubCell"/>
</dbReference>
<evidence type="ECO:0000256" key="1">
    <source>
        <dbReference type="ARBA" id="ARBA00004496"/>
    </source>
</evidence>
<dbReference type="GO" id="GO:0006427">
    <property type="term" value="P:histidyl-tRNA aminoacylation"/>
    <property type="evidence" value="ECO:0007669"/>
    <property type="project" value="TreeGrafter"/>
</dbReference>
<evidence type="ECO:0000313" key="12">
    <source>
        <dbReference type="EMBL" id="KIH76129.1"/>
    </source>
</evidence>
<keyword evidence="12" id="KW-0328">Glycosyltransferase</keyword>
<dbReference type="NCBIfam" id="TIGR00443">
    <property type="entry name" value="hisZ_biosyn_reg"/>
    <property type="match status" value="1"/>
</dbReference>
<keyword evidence="9" id="KW-0368">Histidine biosynthesis</keyword>
<feature type="binding site" evidence="10">
    <location>
        <position position="275"/>
    </location>
    <ligand>
        <name>L-histidine</name>
        <dbReference type="ChEBI" id="CHEBI:57595"/>
    </ligand>
</feature>
<keyword evidence="13" id="KW-1185">Reference proteome</keyword>
<comment type="similarity">
    <text evidence="3 9">Belongs to the class-II aminoacyl-tRNA synthetase family. HisZ subfamily.</text>
</comment>
<proteinExistence type="inferred from homology"/>
<name>A0A0C2DRR8_9BACT</name>
<dbReference type="InterPro" id="IPR041715">
    <property type="entry name" value="HisRS-like_core"/>
</dbReference>
<evidence type="ECO:0000256" key="5">
    <source>
        <dbReference type="ARBA" id="ARBA00011738"/>
    </source>
</evidence>
<comment type="caution">
    <text evidence="12">The sequence shown here is derived from an EMBL/GenBank/DDBJ whole genome shotgun (WGS) entry which is preliminary data.</text>
</comment>
<evidence type="ECO:0000256" key="9">
    <source>
        <dbReference type="HAMAP-Rule" id="MF_00125"/>
    </source>
</evidence>
<dbReference type="InterPro" id="IPR045864">
    <property type="entry name" value="aa-tRNA-synth_II/BPL/LPL"/>
</dbReference>
<dbReference type="InterPro" id="IPR004517">
    <property type="entry name" value="HisZ"/>
</dbReference>
<comment type="pathway">
    <text evidence="2 9">Amino-acid biosynthesis; L-histidine biosynthesis; L-histidine from 5-phospho-alpha-D-ribose 1-diphosphate: step 1/9.</text>
</comment>
<dbReference type="GO" id="GO:0016757">
    <property type="term" value="F:glycosyltransferase activity"/>
    <property type="evidence" value="ECO:0007669"/>
    <property type="project" value="UniProtKB-KW"/>
</dbReference>
<dbReference type="GO" id="GO:0004821">
    <property type="term" value="F:histidine-tRNA ligase activity"/>
    <property type="evidence" value="ECO:0007669"/>
    <property type="project" value="TreeGrafter"/>
</dbReference>
<accession>A0A0C2DRR8</accession>
<dbReference type="Pfam" id="PF13393">
    <property type="entry name" value="tRNA-synt_His"/>
    <property type="match status" value="1"/>
</dbReference>
<feature type="binding site" evidence="10">
    <location>
        <position position="116"/>
    </location>
    <ligand>
        <name>L-histidine</name>
        <dbReference type="ChEBI" id="CHEBI:57595"/>
    </ligand>
</feature>
<dbReference type="Gene3D" id="3.30.930.10">
    <property type="entry name" value="Bira Bifunctional Protein, Domain 2"/>
    <property type="match status" value="1"/>
</dbReference>
<comment type="function">
    <text evidence="8 9">Required for the first step of histidine biosynthesis. May allow the feedback regulation of ATP phosphoribosyltransferase activity by histidine.</text>
</comment>
<comment type="subunit">
    <text evidence="5">Homodimer.</text>
</comment>
<dbReference type="AlphaFoldDB" id="A0A0C2DRR8"/>
<keyword evidence="7 9" id="KW-0963">Cytoplasm</keyword>
<protein>
    <recommendedName>
        <fullName evidence="6 9">ATP phosphoribosyltransferase regulatory subunit</fullName>
    </recommendedName>
</protein>
<dbReference type="NCBIfam" id="NF008942">
    <property type="entry name" value="PRK12292.2-5"/>
    <property type="match status" value="1"/>
</dbReference>
<evidence type="ECO:0000256" key="3">
    <source>
        <dbReference type="ARBA" id="ARBA00005539"/>
    </source>
</evidence>
<evidence type="ECO:0000256" key="2">
    <source>
        <dbReference type="ARBA" id="ARBA00004667"/>
    </source>
</evidence>
<evidence type="ECO:0000256" key="4">
    <source>
        <dbReference type="ARBA" id="ARBA00011496"/>
    </source>
</evidence>
<dbReference type="PIRSF" id="PIRSF001549">
    <property type="entry name" value="His-tRNA_synth"/>
    <property type="match status" value="1"/>
</dbReference>
<evidence type="ECO:0000256" key="8">
    <source>
        <dbReference type="ARBA" id="ARBA00025246"/>
    </source>
</evidence>
<organism evidence="12 13">
    <name type="scientific">Geoalkalibacter ferrihydriticus DSM 17813</name>
    <dbReference type="NCBI Taxonomy" id="1121915"/>
    <lineage>
        <taxon>Bacteria</taxon>
        <taxon>Pseudomonadati</taxon>
        <taxon>Thermodesulfobacteriota</taxon>
        <taxon>Desulfuromonadia</taxon>
        <taxon>Desulfuromonadales</taxon>
        <taxon>Geoalkalibacteraceae</taxon>
        <taxon>Geoalkalibacter</taxon>
    </lineage>
</organism>
<dbReference type="GO" id="GO:0000105">
    <property type="term" value="P:L-histidine biosynthetic process"/>
    <property type="evidence" value="ECO:0007669"/>
    <property type="project" value="UniProtKB-UniRule"/>
</dbReference>
<comment type="miscellaneous">
    <text evidence="9">This function is generally fulfilled by the C-terminal part of HisG, which is missing in some bacteria such as this one.</text>
</comment>
<dbReference type="EMBL" id="JWJD01000005">
    <property type="protein sequence ID" value="KIH76129.1"/>
    <property type="molecule type" value="Genomic_DNA"/>
</dbReference>
<dbReference type="PANTHER" id="PTHR43707:SF1">
    <property type="entry name" value="HISTIDINE--TRNA LIGASE, MITOCHONDRIAL-RELATED"/>
    <property type="match status" value="1"/>
</dbReference>
<dbReference type="RefSeq" id="WP_040100087.1">
    <property type="nucleotide sequence ID" value="NZ_JWJD01000005.1"/>
</dbReference>
<feature type="binding site" evidence="10">
    <location>
        <position position="130"/>
    </location>
    <ligand>
        <name>L-histidine</name>
        <dbReference type="ChEBI" id="CHEBI:57595"/>
    </ligand>
</feature>
<comment type="subcellular location">
    <subcellularLocation>
        <location evidence="1 9">Cytoplasm</location>
    </subcellularLocation>
</comment>
<dbReference type="InterPro" id="IPR004516">
    <property type="entry name" value="HisRS/HisZ"/>
</dbReference>
<dbReference type="CDD" id="cd00773">
    <property type="entry name" value="HisRS-like_core"/>
    <property type="match status" value="1"/>
</dbReference>
<evidence type="ECO:0000256" key="10">
    <source>
        <dbReference type="PIRSR" id="PIRSR001549-1"/>
    </source>
</evidence>
<keyword evidence="9" id="KW-0028">Amino-acid biosynthesis</keyword>
<comment type="subunit">
    <text evidence="4 9">Heteromultimer composed of HisG and HisZ subunits.</text>
</comment>